<dbReference type="PANTHER" id="PTHR28244">
    <property type="entry name" value="RNA POLYMERASE I-SPECIFIC TRANSCRIPTION INITIATION FACTOR RRN11"/>
    <property type="match status" value="1"/>
</dbReference>
<feature type="compositionally biased region" description="Basic and acidic residues" evidence="1">
    <location>
        <begin position="242"/>
        <end position="278"/>
    </location>
</feature>
<dbReference type="GO" id="GO:0017025">
    <property type="term" value="F:TBP-class protein binding"/>
    <property type="evidence" value="ECO:0007669"/>
    <property type="project" value="TreeGrafter"/>
</dbReference>
<dbReference type="GO" id="GO:0001164">
    <property type="term" value="F:RNA polymerase I core promoter sequence-specific DNA binding"/>
    <property type="evidence" value="ECO:0007669"/>
    <property type="project" value="TreeGrafter"/>
</dbReference>
<name>A0A8H4UVC8_9HYPO</name>
<dbReference type="Proteomes" id="UP000635477">
    <property type="component" value="Unassembled WGS sequence"/>
</dbReference>
<dbReference type="InterPro" id="IPR053029">
    <property type="entry name" value="RNA_pol_I-specific_init_factor"/>
</dbReference>
<dbReference type="PANTHER" id="PTHR28244:SF3">
    <property type="entry name" value="EXTRACELLULAR MUTANT PROTEIN 11 C-TERMINAL DOMAIN-CONTAINING PROTEIN"/>
    <property type="match status" value="1"/>
</dbReference>
<feature type="compositionally biased region" description="Basic and acidic residues" evidence="1">
    <location>
        <begin position="174"/>
        <end position="192"/>
    </location>
</feature>
<dbReference type="InterPro" id="IPR029178">
    <property type="entry name" value="Ecm11_C"/>
</dbReference>
<dbReference type="GO" id="GO:0042790">
    <property type="term" value="P:nucleolar large rRNA transcription by RNA polymerase I"/>
    <property type="evidence" value="ECO:0007669"/>
    <property type="project" value="TreeGrafter"/>
</dbReference>
<dbReference type="EMBL" id="JABEYC010000001">
    <property type="protein sequence ID" value="KAF4984856.1"/>
    <property type="molecule type" value="Genomic_DNA"/>
</dbReference>
<dbReference type="AlphaFoldDB" id="A0A8H4UVC8"/>
<evidence type="ECO:0000313" key="3">
    <source>
        <dbReference type="EMBL" id="KAF4984856.1"/>
    </source>
</evidence>
<protein>
    <recommendedName>
        <fullName evidence="2">Extracellular mutant protein 11 C-terminal domain-containing protein</fullName>
    </recommendedName>
</protein>
<evidence type="ECO:0000256" key="1">
    <source>
        <dbReference type="SAM" id="MobiDB-lite"/>
    </source>
</evidence>
<evidence type="ECO:0000259" key="2">
    <source>
        <dbReference type="Pfam" id="PF15463"/>
    </source>
</evidence>
<dbReference type="OrthoDB" id="5346740at2759"/>
<reference evidence="3" key="1">
    <citation type="journal article" date="2020" name="BMC Genomics">
        <title>Correction to: Identification and distribution of gene clusters required for synthesis of sphingolipid metabolism inhibitors in diverse species of the filamentous fungus Fusarium.</title>
        <authorList>
            <person name="Kim H.S."/>
            <person name="Lohmar J.M."/>
            <person name="Busman M."/>
            <person name="Brown D.W."/>
            <person name="Naumann T.A."/>
            <person name="Divon H.H."/>
            <person name="Lysoe E."/>
            <person name="Uhlig S."/>
            <person name="Proctor R.H."/>
        </authorList>
    </citation>
    <scope>NUCLEOTIDE SEQUENCE</scope>
    <source>
        <strain evidence="3">NRRL 22465</strain>
    </source>
</reference>
<keyword evidence="4" id="KW-1185">Reference proteome</keyword>
<feature type="compositionally biased region" description="Polar residues" evidence="1">
    <location>
        <begin position="60"/>
        <end position="78"/>
    </location>
</feature>
<dbReference type="Pfam" id="PF15463">
    <property type="entry name" value="ECM11"/>
    <property type="match status" value="1"/>
</dbReference>
<feature type="domain" description="Extracellular mutant protein 11 C-terminal" evidence="2">
    <location>
        <begin position="370"/>
        <end position="499"/>
    </location>
</feature>
<evidence type="ECO:0000313" key="4">
    <source>
        <dbReference type="Proteomes" id="UP000635477"/>
    </source>
</evidence>
<feature type="region of interest" description="Disordered" evidence="1">
    <location>
        <begin position="216"/>
        <end position="371"/>
    </location>
</feature>
<proteinExistence type="predicted"/>
<sequence>MQPFTRTNFPIESRTQGHKSVGSAPPSLQPPRNTFGGMAPSLKDKGGRLLAFASGAPKTNGVQSQAVSKPPTTEQPQTFAPAPIRRTAADFREMPGVAGRYTAPPRESHPLSQPPPRSPQLSVSSSPNGRVRTSSGDRRQGLFSGSQLGDHFMESGITTPQNELAEPVKLGPELTRDLKRNIPSHHVPDRNRGPRPSQTNDAFVLGDDLRIDVVSRPAQNHASQMRDGFQDTGMGGRGRPNGHYDDNRARLESPAKLDSKLPMREVRIRKSHAGRSEAYEMPDSARSPSPTIRGIQWQANYKKEDPRRPLVQHLDDEDAESLSQAEEHMTPKPRKAKPFVQPALLESSMPAATVPTTHHRDKKRRRPHPEYDDQALESMPFTALQEQPFDFDPSKEEQKGIGVNADNLPARLDQFRRLSEKEQHDLFSNMSIEDWEASGEWFVDQFANFMQSLTEARRHKRRIVQEFEKEAANREVAVRIKTEAIDRKLCKMKQDGQRVVEDKAV</sequence>
<feature type="region of interest" description="Disordered" evidence="1">
    <location>
        <begin position="1"/>
        <end position="204"/>
    </location>
</feature>
<accession>A0A8H4UVC8</accession>
<reference evidence="3" key="2">
    <citation type="submission" date="2020-05" db="EMBL/GenBank/DDBJ databases">
        <authorList>
            <person name="Kim H.-S."/>
            <person name="Proctor R.H."/>
            <person name="Brown D.W."/>
        </authorList>
    </citation>
    <scope>NUCLEOTIDE SEQUENCE</scope>
    <source>
        <strain evidence="3">NRRL 22465</strain>
    </source>
</reference>
<feature type="compositionally biased region" description="Polar residues" evidence="1">
    <location>
        <begin position="1"/>
        <end position="14"/>
    </location>
</feature>
<gene>
    <name evidence="3" type="ORF">FZEAL_9</name>
</gene>
<comment type="caution">
    <text evidence="3">The sequence shown here is derived from an EMBL/GenBank/DDBJ whole genome shotgun (WGS) entry which is preliminary data.</text>
</comment>
<dbReference type="GO" id="GO:0070860">
    <property type="term" value="C:RNA polymerase I core factor complex"/>
    <property type="evidence" value="ECO:0007669"/>
    <property type="project" value="TreeGrafter"/>
</dbReference>
<feature type="compositionally biased region" description="Basic residues" evidence="1">
    <location>
        <begin position="357"/>
        <end position="367"/>
    </location>
</feature>
<organism evidence="3 4">
    <name type="scientific">Fusarium zealandicum</name>
    <dbReference type="NCBI Taxonomy" id="1053134"/>
    <lineage>
        <taxon>Eukaryota</taxon>
        <taxon>Fungi</taxon>
        <taxon>Dikarya</taxon>
        <taxon>Ascomycota</taxon>
        <taxon>Pezizomycotina</taxon>
        <taxon>Sordariomycetes</taxon>
        <taxon>Hypocreomycetidae</taxon>
        <taxon>Hypocreales</taxon>
        <taxon>Nectriaceae</taxon>
        <taxon>Fusarium</taxon>
        <taxon>Fusarium staphyleae species complex</taxon>
    </lineage>
</organism>